<keyword evidence="21" id="KW-1185">Reference proteome</keyword>
<comment type="similarity">
    <text evidence="2">Belongs to the tubulin polyglutamylase family.</text>
</comment>
<dbReference type="GO" id="GO:0015631">
    <property type="term" value="F:tubulin binding"/>
    <property type="evidence" value="ECO:0007669"/>
    <property type="project" value="TreeGrafter"/>
</dbReference>
<keyword evidence="8" id="KW-0969">Cilium</keyword>
<evidence type="ECO:0000256" key="2">
    <source>
        <dbReference type="ARBA" id="ARBA00006118"/>
    </source>
</evidence>
<keyword evidence="7 17" id="KW-0067">ATP-binding</keyword>
<keyword evidence="4" id="KW-0436">Ligase</keyword>
<evidence type="ECO:0000256" key="3">
    <source>
        <dbReference type="ARBA" id="ARBA00022490"/>
    </source>
</evidence>
<name>A0A8J2RHL8_9CRUS</name>
<dbReference type="Gene3D" id="3.30.470.20">
    <property type="entry name" value="ATP-grasp fold, B domain"/>
    <property type="match status" value="1"/>
</dbReference>
<dbReference type="OrthoDB" id="202825at2759"/>
<evidence type="ECO:0000313" key="20">
    <source>
        <dbReference type="EMBL" id="CAH0104792.1"/>
    </source>
</evidence>
<dbReference type="Pfam" id="PF03133">
    <property type="entry name" value="TTL"/>
    <property type="match status" value="1"/>
</dbReference>
<feature type="region of interest" description="Disordered" evidence="18">
    <location>
        <begin position="404"/>
        <end position="424"/>
    </location>
</feature>
<comment type="catalytic activity">
    <reaction evidence="11">
        <text>(L-glutamyl)(n)-gamma-L-glutamyl-L-glutamyl-[protein] + L-glutamate + ATP = (L-glutamyl)(n+1)-gamma-L-glutamyl-L-glutamyl-[protein] + ADP + phosphate + H(+)</text>
        <dbReference type="Rhea" id="RHEA:60148"/>
        <dbReference type="Rhea" id="RHEA-COMP:15519"/>
        <dbReference type="Rhea" id="RHEA-COMP:15675"/>
        <dbReference type="ChEBI" id="CHEBI:15378"/>
        <dbReference type="ChEBI" id="CHEBI:29985"/>
        <dbReference type="ChEBI" id="CHEBI:30616"/>
        <dbReference type="ChEBI" id="CHEBI:43474"/>
        <dbReference type="ChEBI" id="CHEBI:143623"/>
        <dbReference type="ChEBI" id="CHEBI:456216"/>
    </reaction>
    <physiologicalReaction direction="left-to-right" evidence="11">
        <dbReference type="Rhea" id="RHEA:60149"/>
    </physiologicalReaction>
</comment>
<evidence type="ECO:0000256" key="1">
    <source>
        <dbReference type="ARBA" id="ARBA00004120"/>
    </source>
</evidence>
<feature type="compositionally biased region" description="Basic and acidic residues" evidence="18">
    <location>
        <begin position="415"/>
        <end position="424"/>
    </location>
</feature>
<accession>A0A8J2RHL8</accession>
<evidence type="ECO:0000256" key="12">
    <source>
        <dbReference type="ARBA" id="ARBA00062645"/>
    </source>
</evidence>
<gene>
    <name evidence="20" type="ORF">DGAL_LOCUS7720</name>
</gene>
<dbReference type="GO" id="GO:0005524">
    <property type="term" value="F:ATP binding"/>
    <property type="evidence" value="ECO:0007669"/>
    <property type="project" value="UniProtKB-UniRule"/>
</dbReference>
<dbReference type="PROSITE" id="PS50975">
    <property type="entry name" value="ATP_GRASP"/>
    <property type="match status" value="1"/>
</dbReference>
<evidence type="ECO:0000256" key="15">
    <source>
        <dbReference type="ARBA" id="ARBA00080021"/>
    </source>
</evidence>
<evidence type="ECO:0000256" key="11">
    <source>
        <dbReference type="ARBA" id="ARBA00052959"/>
    </source>
</evidence>
<evidence type="ECO:0000256" key="10">
    <source>
        <dbReference type="ARBA" id="ARBA00023273"/>
    </source>
</evidence>
<dbReference type="GO" id="GO:0046872">
    <property type="term" value="F:metal ion binding"/>
    <property type="evidence" value="ECO:0007669"/>
    <property type="project" value="InterPro"/>
</dbReference>
<keyword evidence="5" id="KW-0493">Microtubule</keyword>
<dbReference type="InterPro" id="IPR011761">
    <property type="entry name" value="ATP-grasp"/>
</dbReference>
<dbReference type="GO" id="GO:0000226">
    <property type="term" value="P:microtubule cytoskeleton organization"/>
    <property type="evidence" value="ECO:0007669"/>
    <property type="project" value="TreeGrafter"/>
</dbReference>
<evidence type="ECO:0000256" key="7">
    <source>
        <dbReference type="ARBA" id="ARBA00022840"/>
    </source>
</evidence>
<dbReference type="AlphaFoldDB" id="A0A8J2RHL8"/>
<protein>
    <recommendedName>
        <fullName evidence="13">Polyglutamylase complex subunit TTLL1</fullName>
    </recommendedName>
    <alternativeName>
        <fullName evidence="14">Tubulin polyglutamylase TTLL1</fullName>
    </alternativeName>
    <alternativeName>
        <fullName evidence="16">Tubulin polyglutamylase complex subunit 3</fullName>
    </alternativeName>
    <alternativeName>
        <fullName evidence="15">Tubulin--tyrosine ligase-like protein 1</fullName>
    </alternativeName>
</protein>
<evidence type="ECO:0000256" key="9">
    <source>
        <dbReference type="ARBA" id="ARBA00023212"/>
    </source>
</evidence>
<organism evidence="20 21">
    <name type="scientific">Daphnia galeata</name>
    <dbReference type="NCBI Taxonomy" id="27404"/>
    <lineage>
        <taxon>Eukaryota</taxon>
        <taxon>Metazoa</taxon>
        <taxon>Ecdysozoa</taxon>
        <taxon>Arthropoda</taxon>
        <taxon>Crustacea</taxon>
        <taxon>Branchiopoda</taxon>
        <taxon>Diplostraca</taxon>
        <taxon>Cladocera</taxon>
        <taxon>Anomopoda</taxon>
        <taxon>Daphniidae</taxon>
        <taxon>Daphnia</taxon>
    </lineage>
</organism>
<dbReference type="EMBL" id="CAKKLH010000157">
    <property type="protein sequence ID" value="CAH0104792.1"/>
    <property type="molecule type" value="Genomic_DNA"/>
</dbReference>
<evidence type="ECO:0000256" key="14">
    <source>
        <dbReference type="ARBA" id="ARBA00075351"/>
    </source>
</evidence>
<evidence type="ECO:0000256" key="18">
    <source>
        <dbReference type="SAM" id="MobiDB-lite"/>
    </source>
</evidence>
<comment type="subunit">
    <text evidence="12">Part of the neuronal tubulin polyglutamylase complex which contains TPGS1, TPGS2, TTLL1, LRRC49 and NICN1. Interacts with PCM1, CSTPP1 and LRRC49.</text>
</comment>
<reference evidence="20" key="1">
    <citation type="submission" date="2021-11" db="EMBL/GenBank/DDBJ databases">
        <authorList>
            <person name="Schell T."/>
        </authorList>
    </citation>
    <scope>NUCLEOTIDE SEQUENCE</scope>
    <source>
        <strain evidence="20">M5</strain>
    </source>
</reference>
<feature type="region of interest" description="Disordered" evidence="18">
    <location>
        <begin position="155"/>
        <end position="184"/>
    </location>
</feature>
<dbReference type="FunFam" id="3.30.470.20:FF:000033">
    <property type="entry name" value="Probable tubulin polyglutamylase TTLL1"/>
    <property type="match status" value="1"/>
</dbReference>
<keyword evidence="9" id="KW-0206">Cytoskeleton</keyword>
<dbReference type="GO" id="GO:0005874">
    <property type="term" value="C:microtubule"/>
    <property type="evidence" value="ECO:0007669"/>
    <property type="project" value="UniProtKB-KW"/>
</dbReference>
<keyword evidence="3" id="KW-0963">Cytoplasm</keyword>
<dbReference type="PANTHER" id="PTHR12241:SF31">
    <property type="entry name" value="POLYGLUTAMYLASE COMPLEX SUBUNIT TTLL1"/>
    <property type="match status" value="1"/>
</dbReference>
<evidence type="ECO:0000256" key="13">
    <source>
        <dbReference type="ARBA" id="ARBA00074800"/>
    </source>
</evidence>
<evidence type="ECO:0000256" key="17">
    <source>
        <dbReference type="PROSITE-ProRule" id="PRU00409"/>
    </source>
</evidence>
<dbReference type="InterPro" id="IPR004344">
    <property type="entry name" value="TTL/TTLL_fam"/>
</dbReference>
<dbReference type="Proteomes" id="UP000789390">
    <property type="component" value="Unassembled WGS sequence"/>
</dbReference>
<proteinExistence type="inferred from homology"/>
<comment type="caution">
    <text evidence="20">The sequence shown here is derived from an EMBL/GenBank/DDBJ whole genome shotgun (WGS) entry which is preliminary data.</text>
</comment>
<sequence length="424" mass="48598">MSRISYFTDMEKSVVTANFLKRGWTSATSDEDWNFYWANTQTCRSLFSAESSYRLGDYQMINHFPNHYELTRKDLMVKNIKRYKREQDKERETRERSQFNLEFVPVTFVLPADYNLFAEEYRRCPTCTWIMKPCGRSQGSGIFLVTKLSRIKKWSNEGNSSSSFGRHAVQSSTMGGGSAQQSAPPRESYVISKYIESPLLIGGKKFDLRLYVLVTSFRPIRAYLFRRGFCRFCSAKYDRSTHQMDNMLVHLTNVAIQKQGDDYNPHHGGKWSVDDLLFYIASLRGSDAADLLWQEICWVIGHSLKAVAPMMLSDPHCFECYGYDIIIDANLKPWLIEVNASPSLSTTTNTDHFLKLSLIDAILNVVLPPDGVPNAKWNKRPSVEALRGWIVLIDEEAKVGSAYARQNKANKTKSSRSDINSRNK</sequence>
<evidence type="ECO:0000256" key="16">
    <source>
        <dbReference type="ARBA" id="ARBA00083073"/>
    </source>
</evidence>
<evidence type="ECO:0000256" key="6">
    <source>
        <dbReference type="ARBA" id="ARBA00022741"/>
    </source>
</evidence>
<evidence type="ECO:0000256" key="5">
    <source>
        <dbReference type="ARBA" id="ARBA00022701"/>
    </source>
</evidence>
<dbReference type="SUPFAM" id="SSF56059">
    <property type="entry name" value="Glutathione synthetase ATP-binding domain-like"/>
    <property type="match status" value="1"/>
</dbReference>
<evidence type="ECO:0000259" key="19">
    <source>
        <dbReference type="PROSITE" id="PS50975"/>
    </source>
</evidence>
<feature type="compositionally biased region" description="Polar residues" evidence="18">
    <location>
        <begin position="156"/>
        <end position="183"/>
    </location>
</feature>
<feature type="domain" description="ATP-grasp" evidence="19">
    <location>
        <begin position="324"/>
        <end position="367"/>
    </location>
</feature>
<evidence type="ECO:0000256" key="4">
    <source>
        <dbReference type="ARBA" id="ARBA00022598"/>
    </source>
</evidence>
<comment type="subcellular location">
    <subcellularLocation>
        <location evidence="1">Cytoplasm</location>
        <location evidence="1">Cytoskeleton</location>
        <location evidence="1">Cilium basal body</location>
    </subcellularLocation>
</comment>
<dbReference type="GO" id="GO:0036064">
    <property type="term" value="C:ciliary basal body"/>
    <property type="evidence" value="ECO:0007669"/>
    <property type="project" value="TreeGrafter"/>
</dbReference>
<evidence type="ECO:0000313" key="21">
    <source>
        <dbReference type="Proteomes" id="UP000789390"/>
    </source>
</evidence>
<keyword evidence="6 17" id="KW-0547">Nucleotide-binding</keyword>
<dbReference type="GO" id="GO:0070740">
    <property type="term" value="F:tubulin-glutamic acid ligase activity"/>
    <property type="evidence" value="ECO:0007669"/>
    <property type="project" value="TreeGrafter"/>
</dbReference>
<keyword evidence="10" id="KW-0966">Cell projection</keyword>
<dbReference type="PROSITE" id="PS51221">
    <property type="entry name" value="TTL"/>
    <property type="match status" value="1"/>
</dbReference>
<evidence type="ECO:0000256" key="8">
    <source>
        <dbReference type="ARBA" id="ARBA00023069"/>
    </source>
</evidence>
<dbReference type="PANTHER" id="PTHR12241">
    <property type="entry name" value="TUBULIN POLYGLUTAMYLASE"/>
    <property type="match status" value="1"/>
</dbReference>